<dbReference type="EMBL" id="JAENJH010000001">
    <property type="protein sequence ID" value="MBK1783903.1"/>
    <property type="molecule type" value="Genomic_DNA"/>
</dbReference>
<evidence type="ECO:0000313" key="2">
    <source>
        <dbReference type="EMBL" id="MBK1783903.1"/>
    </source>
</evidence>
<feature type="chain" id="PRO_5037588498" description="Secreted protein" evidence="1">
    <location>
        <begin position="25"/>
        <end position="100"/>
    </location>
</feature>
<protein>
    <recommendedName>
        <fullName evidence="4">Secreted protein</fullName>
    </recommendedName>
</protein>
<dbReference type="RefSeq" id="WP_200315534.1">
    <property type="nucleotide sequence ID" value="NZ_JAENJH010000001.1"/>
</dbReference>
<keyword evidence="1" id="KW-0732">Signal</keyword>
<feature type="signal peptide" evidence="1">
    <location>
        <begin position="1"/>
        <end position="24"/>
    </location>
</feature>
<accession>A0A934QPY0</accession>
<evidence type="ECO:0000313" key="3">
    <source>
        <dbReference type="Proteomes" id="UP000635245"/>
    </source>
</evidence>
<sequence length="100" mass="9696">MIKKAAFVAATAAGLMMLGGTAFASQATTGDDDVTSQIGLVNTGDILDTVGVCGNDVNVLGVQVTDILNGSGLSLPILSPAGGAATEVVSPEVCASSVEG</sequence>
<gene>
    <name evidence="2" type="ORF">JHE00_06130</name>
</gene>
<dbReference type="AlphaFoldDB" id="A0A934QPY0"/>
<name>A0A934QPY0_9PSEU</name>
<dbReference type="Proteomes" id="UP000635245">
    <property type="component" value="Unassembled WGS sequence"/>
</dbReference>
<proteinExistence type="predicted"/>
<comment type="caution">
    <text evidence="2">The sequence shown here is derived from an EMBL/GenBank/DDBJ whole genome shotgun (WGS) entry which is preliminary data.</text>
</comment>
<reference evidence="2" key="1">
    <citation type="submission" date="2020-12" db="EMBL/GenBank/DDBJ databases">
        <title>Prauserella sp. ASG 168, a novel actinomycete isolated from cave rock.</title>
        <authorList>
            <person name="Suriyachadkun C."/>
        </authorList>
    </citation>
    <scope>NUCLEOTIDE SEQUENCE</scope>
    <source>
        <strain evidence="2">ASG 168</strain>
    </source>
</reference>
<evidence type="ECO:0000256" key="1">
    <source>
        <dbReference type="SAM" id="SignalP"/>
    </source>
</evidence>
<evidence type="ECO:0008006" key="4">
    <source>
        <dbReference type="Google" id="ProtNLM"/>
    </source>
</evidence>
<keyword evidence="3" id="KW-1185">Reference proteome</keyword>
<organism evidence="2 3">
    <name type="scientific">Prauserella cavernicola</name>
    <dbReference type="NCBI Taxonomy" id="2800127"/>
    <lineage>
        <taxon>Bacteria</taxon>
        <taxon>Bacillati</taxon>
        <taxon>Actinomycetota</taxon>
        <taxon>Actinomycetes</taxon>
        <taxon>Pseudonocardiales</taxon>
        <taxon>Pseudonocardiaceae</taxon>
        <taxon>Prauserella</taxon>
    </lineage>
</organism>